<dbReference type="GO" id="GO:0016020">
    <property type="term" value="C:membrane"/>
    <property type="evidence" value="ECO:0007669"/>
    <property type="project" value="UniProtKB-SubCell"/>
</dbReference>
<protein>
    <submittedName>
        <fullName evidence="7">O-antigen ligase like membrane protein</fullName>
    </submittedName>
</protein>
<feature type="transmembrane region" description="Helical" evidence="5">
    <location>
        <begin position="241"/>
        <end position="261"/>
    </location>
</feature>
<feature type="transmembrane region" description="Helical" evidence="5">
    <location>
        <begin position="202"/>
        <end position="235"/>
    </location>
</feature>
<reference evidence="7 8" key="1">
    <citation type="submission" date="2016-11" db="EMBL/GenBank/DDBJ databases">
        <authorList>
            <person name="Jaros S."/>
            <person name="Januszkiewicz K."/>
            <person name="Wedrychowicz H."/>
        </authorList>
    </citation>
    <scope>NUCLEOTIDE SEQUENCE [LARGE SCALE GENOMIC DNA]</scope>
    <source>
        <strain evidence="7 8">DSM 15692</strain>
    </source>
</reference>
<keyword evidence="2 5" id="KW-0812">Transmembrane</keyword>
<evidence type="ECO:0000256" key="1">
    <source>
        <dbReference type="ARBA" id="ARBA00004141"/>
    </source>
</evidence>
<dbReference type="GO" id="GO:0016874">
    <property type="term" value="F:ligase activity"/>
    <property type="evidence" value="ECO:0007669"/>
    <property type="project" value="UniProtKB-KW"/>
</dbReference>
<name>A0A1M4X1C2_9LACT</name>
<gene>
    <name evidence="7" type="ORF">SAMN02745249_01327</name>
</gene>
<feature type="transmembrane region" description="Helical" evidence="5">
    <location>
        <begin position="72"/>
        <end position="95"/>
    </location>
</feature>
<accession>A0A1M4X1C2</accession>
<dbReference type="EMBL" id="FQUF01000018">
    <property type="protein sequence ID" value="SHE87123.1"/>
    <property type="molecule type" value="Genomic_DNA"/>
</dbReference>
<sequence>MNEIRSHDKFSTILFFCILMSLFPIILSSSLTQIVTTSLIYQLIVGIMFLLQILLIFSYFFIKTRRIGDLRLFIFAIAFSSSQIITLLISSRIFSIDILDVINILVRFLSVFIYIFIPSKLNISKESFNKFMKYFVILSLVASMYNIIINFSALPSLFAVNNPYSLVFSSFYFNRNAYAQFLLFSIIANTFLWIEKQTKFSFFIYIMLLINIFLTLSRTVIGLTILYFIIIYFFYFRKKKSNRITFLLLIIIFVVIVVSNQEIRNFISIMLIRKDVGTSGRTFLWSTGLSILGNTNWIFGTGYFASSNYIQSLGYNLTEFHSFYIETLVGGGAIDLFMHLLIFYYAFKNVIFIFKYDKNNGMIYFASYIVFAIYGVVESASFFTMGYVGTLFTIFLLTIPLLYSNNLRMKAIVNKNSDDNSSNL</sequence>
<feature type="transmembrane region" description="Helical" evidence="5">
    <location>
        <begin position="323"/>
        <end position="347"/>
    </location>
</feature>
<evidence type="ECO:0000256" key="5">
    <source>
        <dbReference type="SAM" id="Phobius"/>
    </source>
</evidence>
<keyword evidence="4 5" id="KW-0472">Membrane</keyword>
<dbReference type="Proteomes" id="UP000184128">
    <property type="component" value="Unassembled WGS sequence"/>
</dbReference>
<evidence type="ECO:0000256" key="4">
    <source>
        <dbReference type="ARBA" id="ARBA00023136"/>
    </source>
</evidence>
<evidence type="ECO:0000256" key="3">
    <source>
        <dbReference type="ARBA" id="ARBA00022989"/>
    </source>
</evidence>
<dbReference type="STRING" id="1121025.SAMN02745249_01327"/>
<dbReference type="RefSeq" id="WP_073298032.1">
    <property type="nucleotide sequence ID" value="NZ_FQUF01000018.1"/>
</dbReference>
<feature type="transmembrane region" description="Helical" evidence="5">
    <location>
        <begin position="177"/>
        <end position="195"/>
    </location>
</feature>
<comment type="subcellular location">
    <subcellularLocation>
        <location evidence="1">Membrane</location>
        <topology evidence="1">Multi-pass membrane protein</topology>
    </subcellularLocation>
</comment>
<keyword evidence="8" id="KW-1185">Reference proteome</keyword>
<dbReference type="AlphaFoldDB" id="A0A1M4X1C2"/>
<feature type="transmembrane region" description="Helical" evidence="5">
    <location>
        <begin position="383"/>
        <end position="403"/>
    </location>
</feature>
<feature type="transmembrane region" description="Helical" evidence="5">
    <location>
        <begin position="101"/>
        <end position="123"/>
    </location>
</feature>
<evidence type="ECO:0000313" key="7">
    <source>
        <dbReference type="EMBL" id="SHE87123.1"/>
    </source>
</evidence>
<feature type="transmembrane region" description="Helical" evidence="5">
    <location>
        <begin position="40"/>
        <end position="60"/>
    </location>
</feature>
<dbReference type="InterPro" id="IPR007016">
    <property type="entry name" value="O-antigen_ligase-rel_domated"/>
</dbReference>
<dbReference type="PANTHER" id="PTHR37422">
    <property type="entry name" value="TEICHURONIC ACID BIOSYNTHESIS PROTEIN TUAE"/>
    <property type="match status" value="1"/>
</dbReference>
<dbReference type="InterPro" id="IPR051533">
    <property type="entry name" value="WaaL-like"/>
</dbReference>
<organism evidence="7 8">
    <name type="scientific">Atopostipes suicloacalis DSM 15692</name>
    <dbReference type="NCBI Taxonomy" id="1121025"/>
    <lineage>
        <taxon>Bacteria</taxon>
        <taxon>Bacillati</taxon>
        <taxon>Bacillota</taxon>
        <taxon>Bacilli</taxon>
        <taxon>Lactobacillales</taxon>
        <taxon>Carnobacteriaceae</taxon>
        <taxon>Atopostipes</taxon>
    </lineage>
</organism>
<feature type="transmembrane region" description="Helical" evidence="5">
    <location>
        <begin position="359"/>
        <end position="377"/>
    </location>
</feature>
<feature type="domain" description="O-antigen ligase-related" evidence="6">
    <location>
        <begin position="204"/>
        <end position="334"/>
    </location>
</feature>
<feature type="transmembrane region" description="Helical" evidence="5">
    <location>
        <begin position="282"/>
        <end position="303"/>
    </location>
</feature>
<dbReference type="OrthoDB" id="3010247at2"/>
<keyword evidence="3 5" id="KW-1133">Transmembrane helix</keyword>
<keyword evidence="7" id="KW-0436">Ligase</keyword>
<evidence type="ECO:0000259" key="6">
    <source>
        <dbReference type="Pfam" id="PF04932"/>
    </source>
</evidence>
<feature type="transmembrane region" description="Helical" evidence="5">
    <location>
        <begin position="135"/>
        <end position="157"/>
    </location>
</feature>
<dbReference type="PANTHER" id="PTHR37422:SF13">
    <property type="entry name" value="LIPOPOLYSACCHARIDE BIOSYNTHESIS PROTEIN PA4999-RELATED"/>
    <property type="match status" value="1"/>
</dbReference>
<feature type="transmembrane region" description="Helical" evidence="5">
    <location>
        <begin position="12"/>
        <end position="34"/>
    </location>
</feature>
<dbReference type="Pfam" id="PF04932">
    <property type="entry name" value="Wzy_C"/>
    <property type="match status" value="1"/>
</dbReference>
<proteinExistence type="predicted"/>
<evidence type="ECO:0000256" key="2">
    <source>
        <dbReference type="ARBA" id="ARBA00022692"/>
    </source>
</evidence>
<evidence type="ECO:0000313" key="8">
    <source>
        <dbReference type="Proteomes" id="UP000184128"/>
    </source>
</evidence>